<dbReference type="Pfam" id="PF25344">
    <property type="entry name" value="PH_LRR1"/>
    <property type="match status" value="1"/>
</dbReference>
<dbReference type="AlphaFoldDB" id="A0A6P3RI56"/>
<sequence length="201" mass="22604">MSAKKADRRIRGQPARSRTLAAALPGGKGEISKRSCGSWWCGSGEMKLHCEVEVISRHLPALGLRNRGKGVRAVLILCQQTPKSQPRPQAGGERGGPHSAYLLISTLKDKRGTRYELKENIDQFFTKFVDEGKATVRLKEPPVDICLSKDSIWLSYHSFPSLPRFGYCKNLCLWKILSKLFYSRNYHHESTLCCSHCGLSR</sequence>
<evidence type="ECO:0000313" key="4">
    <source>
        <dbReference type="RefSeq" id="XP_011374345.1"/>
    </source>
</evidence>
<gene>
    <name evidence="4" type="primary">LRR1</name>
</gene>
<name>A0A6P3RI56_PTEVA</name>
<evidence type="ECO:0000313" key="3">
    <source>
        <dbReference type="Proteomes" id="UP000515202"/>
    </source>
</evidence>
<dbReference type="GeneID" id="105302805"/>
<proteinExistence type="predicted"/>
<protein>
    <submittedName>
        <fullName evidence="4">Leucine-rich repeat protein 1 isoform X3</fullName>
    </submittedName>
</protein>
<organism evidence="3 4">
    <name type="scientific">Pteropus vampyrus</name>
    <name type="common">Large flying fox</name>
    <dbReference type="NCBI Taxonomy" id="132908"/>
    <lineage>
        <taxon>Eukaryota</taxon>
        <taxon>Metazoa</taxon>
        <taxon>Chordata</taxon>
        <taxon>Craniata</taxon>
        <taxon>Vertebrata</taxon>
        <taxon>Euteleostomi</taxon>
        <taxon>Mammalia</taxon>
        <taxon>Eutheria</taxon>
        <taxon>Laurasiatheria</taxon>
        <taxon>Chiroptera</taxon>
        <taxon>Yinpterochiroptera</taxon>
        <taxon>Pteropodoidea</taxon>
        <taxon>Pteropodidae</taxon>
        <taxon>Pteropodinae</taxon>
        <taxon>Pteropus</taxon>
    </lineage>
</organism>
<dbReference type="Proteomes" id="UP000515202">
    <property type="component" value="Unplaced"/>
</dbReference>
<feature type="domain" description="PIF1/LRR1 pleckstrin homology" evidence="2">
    <location>
        <begin position="46"/>
        <end position="149"/>
    </location>
</feature>
<evidence type="ECO:0000259" key="2">
    <source>
        <dbReference type="Pfam" id="PF25344"/>
    </source>
</evidence>
<accession>A0A6P3RI56</accession>
<evidence type="ECO:0000256" key="1">
    <source>
        <dbReference type="ARBA" id="ARBA00023242"/>
    </source>
</evidence>
<dbReference type="RefSeq" id="XP_011374345.1">
    <property type="nucleotide sequence ID" value="XM_011376043.2"/>
</dbReference>
<reference evidence="4" key="1">
    <citation type="submission" date="2025-08" db="UniProtKB">
        <authorList>
            <consortium name="RefSeq"/>
        </authorList>
    </citation>
    <scope>IDENTIFICATION</scope>
    <source>
        <tissue evidence="4">Kidney</tissue>
    </source>
</reference>
<keyword evidence="3" id="KW-1185">Reference proteome</keyword>
<dbReference type="OrthoDB" id="17912at2759"/>
<dbReference type="CTD" id="122769"/>
<dbReference type="InterPro" id="IPR057437">
    <property type="entry name" value="PIF1/LRR1_PH"/>
</dbReference>
<keyword evidence="1" id="KW-0539">Nucleus</keyword>